<sequence length="102" mass="11337">MDDEKKWVCTLDLAKDRTVPIYGAQTRLSVNTKGEYRDVKMLPVARLTQQLGPVRPARSQPIAAGPQTESMHWIEDVGRQATLPITSITHHVSGSHSTERSS</sequence>
<comment type="caution">
    <text evidence="1">The sequence shown here is derived from an EMBL/GenBank/DDBJ whole genome shotgun (WGS) entry which is preliminary data.</text>
</comment>
<proteinExistence type="predicted"/>
<protein>
    <submittedName>
        <fullName evidence="1">Uncharacterized protein</fullName>
    </submittedName>
</protein>
<accession>A0A9P6AF85</accession>
<dbReference type="Proteomes" id="UP000886523">
    <property type="component" value="Unassembled WGS sequence"/>
</dbReference>
<dbReference type="AlphaFoldDB" id="A0A9P6AF85"/>
<evidence type="ECO:0000313" key="1">
    <source>
        <dbReference type="EMBL" id="KAF9504792.1"/>
    </source>
</evidence>
<keyword evidence="2" id="KW-1185">Reference proteome</keyword>
<organism evidence="1 2">
    <name type="scientific">Hydnum rufescens UP504</name>
    <dbReference type="NCBI Taxonomy" id="1448309"/>
    <lineage>
        <taxon>Eukaryota</taxon>
        <taxon>Fungi</taxon>
        <taxon>Dikarya</taxon>
        <taxon>Basidiomycota</taxon>
        <taxon>Agaricomycotina</taxon>
        <taxon>Agaricomycetes</taxon>
        <taxon>Cantharellales</taxon>
        <taxon>Hydnaceae</taxon>
        <taxon>Hydnum</taxon>
    </lineage>
</organism>
<evidence type="ECO:0000313" key="2">
    <source>
        <dbReference type="Proteomes" id="UP000886523"/>
    </source>
</evidence>
<dbReference type="EMBL" id="MU129195">
    <property type="protein sequence ID" value="KAF9504792.1"/>
    <property type="molecule type" value="Genomic_DNA"/>
</dbReference>
<gene>
    <name evidence="1" type="ORF">BS47DRAFT_1354765</name>
</gene>
<reference evidence="1" key="1">
    <citation type="journal article" date="2020" name="Nat. Commun.">
        <title>Large-scale genome sequencing of mycorrhizal fungi provides insights into the early evolution of symbiotic traits.</title>
        <authorList>
            <person name="Miyauchi S."/>
            <person name="Kiss E."/>
            <person name="Kuo A."/>
            <person name="Drula E."/>
            <person name="Kohler A."/>
            <person name="Sanchez-Garcia M."/>
            <person name="Morin E."/>
            <person name="Andreopoulos B."/>
            <person name="Barry K.W."/>
            <person name="Bonito G."/>
            <person name="Buee M."/>
            <person name="Carver A."/>
            <person name="Chen C."/>
            <person name="Cichocki N."/>
            <person name="Clum A."/>
            <person name="Culley D."/>
            <person name="Crous P.W."/>
            <person name="Fauchery L."/>
            <person name="Girlanda M."/>
            <person name="Hayes R.D."/>
            <person name="Keri Z."/>
            <person name="LaButti K."/>
            <person name="Lipzen A."/>
            <person name="Lombard V."/>
            <person name="Magnuson J."/>
            <person name="Maillard F."/>
            <person name="Murat C."/>
            <person name="Nolan M."/>
            <person name="Ohm R.A."/>
            <person name="Pangilinan J."/>
            <person name="Pereira M.F."/>
            <person name="Perotto S."/>
            <person name="Peter M."/>
            <person name="Pfister S."/>
            <person name="Riley R."/>
            <person name="Sitrit Y."/>
            <person name="Stielow J.B."/>
            <person name="Szollosi G."/>
            <person name="Zifcakova L."/>
            <person name="Stursova M."/>
            <person name="Spatafora J.W."/>
            <person name="Tedersoo L."/>
            <person name="Vaario L.M."/>
            <person name="Yamada A."/>
            <person name="Yan M."/>
            <person name="Wang P."/>
            <person name="Xu J."/>
            <person name="Bruns T."/>
            <person name="Baldrian P."/>
            <person name="Vilgalys R."/>
            <person name="Dunand C."/>
            <person name="Henrissat B."/>
            <person name="Grigoriev I.V."/>
            <person name="Hibbett D."/>
            <person name="Nagy L.G."/>
            <person name="Martin F.M."/>
        </authorList>
    </citation>
    <scope>NUCLEOTIDE SEQUENCE</scope>
    <source>
        <strain evidence="1">UP504</strain>
    </source>
</reference>
<name>A0A9P6AF85_9AGAM</name>